<evidence type="ECO:0000256" key="1">
    <source>
        <dbReference type="SAM" id="MobiDB-lite"/>
    </source>
</evidence>
<accession>A0A9N9I7X7</accession>
<protein>
    <submittedName>
        <fullName evidence="2">7932_t:CDS:1</fullName>
    </submittedName>
</protein>
<dbReference type="AlphaFoldDB" id="A0A9N9I7X7"/>
<evidence type="ECO:0000313" key="2">
    <source>
        <dbReference type="EMBL" id="CAG8724387.1"/>
    </source>
</evidence>
<dbReference type="Proteomes" id="UP000789508">
    <property type="component" value="Unassembled WGS sequence"/>
</dbReference>
<dbReference type="EMBL" id="CAJVPS010027596">
    <property type="protein sequence ID" value="CAG8724387.1"/>
    <property type="molecule type" value="Genomic_DNA"/>
</dbReference>
<feature type="region of interest" description="Disordered" evidence="1">
    <location>
        <begin position="29"/>
        <end position="48"/>
    </location>
</feature>
<name>A0A9N9I7X7_9GLOM</name>
<keyword evidence="3" id="KW-1185">Reference proteome</keyword>
<comment type="caution">
    <text evidence="2">The sequence shown here is derived from an EMBL/GenBank/DDBJ whole genome shotgun (WGS) entry which is preliminary data.</text>
</comment>
<sequence length="48" mass="5730">IRNELLIEDKQDDKPNMEIDATKHMMIQNNPETIKEPQNRLTEKPQNQ</sequence>
<organism evidence="2 3">
    <name type="scientific">Ambispora leptoticha</name>
    <dbReference type="NCBI Taxonomy" id="144679"/>
    <lineage>
        <taxon>Eukaryota</taxon>
        <taxon>Fungi</taxon>
        <taxon>Fungi incertae sedis</taxon>
        <taxon>Mucoromycota</taxon>
        <taxon>Glomeromycotina</taxon>
        <taxon>Glomeromycetes</taxon>
        <taxon>Archaeosporales</taxon>
        <taxon>Ambisporaceae</taxon>
        <taxon>Ambispora</taxon>
    </lineage>
</organism>
<gene>
    <name evidence="2" type="ORF">ALEPTO_LOCUS12380</name>
</gene>
<feature type="non-terminal residue" evidence="2">
    <location>
        <position position="1"/>
    </location>
</feature>
<evidence type="ECO:0000313" key="3">
    <source>
        <dbReference type="Proteomes" id="UP000789508"/>
    </source>
</evidence>
<feature type="compositionally biased region" description="Basic and acidic residues" evidence="1">
    <location>
        <begin position="33"/>
        <end position="48"/>
    </location>
</feature>
<reference evidence="2" key="1">
    <citation type="submission" date="2021-06" db="EMBL/GenBank/DDBJ databases">
        <authorList>
            <person name="Kallberg Y."/>
            <person name="Tangrot J."/>
            <person name="Rosling A."/>
        </authorList>
    </citation>
    <scope>NUCLEOTIDE SEQUENCE</scope>
    <source>
        <strain evidence="2">FL130A</strain>
    </source>
</reference>
<proteinExistence type="predicted"/>